<reference evidence="3 4" key="1">
    <citation type="submission" date="2019-03" db="EMBL/GenBank/DDBJ databases">
        <authorList>
            <person name="Gonzalez-Pimentel J.L."/>
        </authorList>
    </citation>
    <scope>NUCLEOTIDE SEQUENCE [LARGE SCALE GENOMIC DNA]</scope>
    <source>
        <strain evidence="3 4">JCM 31289</strain>
    </source>
</reference>
<keyword evidence="2" id="KW-1133">Transmembrane helix</keyword>
<dbReference type="OrthoDB" id="5003040at2"/>
<evidence type="ECO:0000256" key="1">
    <source>
        <dbReference type="SAM" id="MobiDB-lite"/>
    </source>
</evidence>
<feature type="region of interest" description="Disordered" evidence="1">
    <location>
        <begin position="46"/>
        <end position="91"/>
    </location>
</feature>
<evidence type="ECO:0000313" key="3">
    <source>
        <dbReference type="EMBL" id="TGB12920.1"/>
    </source>
</evidence>
<evidence type="ECO:0000313" key="4">
    <source>
        <dbReference type="Proteomes" id="UP000297948"/>
    </source>
</evidence>
<dbReference type="Proteomes" id="UP000297948">
    <property type="component" value="Unassembled WGS sequence"/>
</dbReference>
<keyword evidence="2" id="KW-0472">Membrane</keyword>
<feature type="transmembrane region" description="Helical" evidence="2">
    <location>
        <begin position="21"/>
        <end position="43"/>
    </location>
</feature>
<comment type="caution">
    <text evidence="3">The sequence shown here is derived from an EMBL/GenBank/DDBJ whole genome shotgun (WGS) entry which is preliminary data.</text>
</comment>
<protein>
    <submittedName>
        <fullName evidence="3">Tat pathway signal sequence domain protein</fullName>
    </submittedName>
</protein>
<dbReference type="EMBL" id="SRID01000073">
    <property type="protein sequence ID" value="TGB12920.1"/>
    <property type="molecule type" value="Genomic_DNA"/>
</dbReference>
<evidence type="ECO:0000256" key="2">
    <source>
        <dbReference type="SAM" id="Phobius"/>
    </source>
</evidence>
<name>A0A4Z0HEU6_9ACTN</name>
<keyword evidence="4" id="KW-1185">Reference proteome</keyword>
<sequence length="275" mass="29435">MRLLVRYPNLGEIVRTIGRHLGKVVAGVGVGVTAAAALVAVLVPGEASGSDRDPGAGSAAGEPERGRPAVVEEAPPQRERGTGRDPLTDTELRRAERIALGQGFRHSAQDVRGRPGPQRIATDLAELTPDQVGQAAPSRRAEVELYDYRTDAYITKTVDLATGAVRHTDTQRGVQPPPTGEEVREAARLLIADPLGSGLREDFADATGKPLTSPDQLTVTGFVYRVDAENPGPRALADCGRHRCVRLFTRVVNGPWIDSRPLVIDLSDRKVARLG</sequence>
<proteinExistence type="predicted"/>
<gene>
    <name evidence="3" type="ORF">E4099_10915</name>
</gene>
<accession>A0A4Z0HEU6</accession>
<keyword evidence="2" id="KW-0812">Transmembrane</keyword>
<feature type="compositionally biased region" description="Basic and acidic residues" evidence="1">
    <location>
        <begin position="75"/>
        <end position="91"/>
    </location>
</feature>
<dbReference type="AlphaFoldDB" id="A0A4Z0HEU6"/>
<organism evidence="3 4">
    <name type="scientific">Streptomyces palmae</name>
    <dbReference type="NCBI Taxonomy" id="1701085"/>
    <lineage>
        <taxon>Bacteria</taxon>
        <taxon>Bacillati</taxon>
        <taxon>Actinomycetota</taxon>
        <taxon>Actinomycetes</taxon>
        <taxon>Kitasatosporales</taxon>
        <taxon>Streptomycetaceae</taxon>
        <taxon>Streptomyces</taxon>
    </lineage>
</organism>